<keyword evidence="4 6" id="KW-1133">Transmembrane helix</keyword>
<dbReference type="GO" id="GO:0016020">
    <property type="term" value="C:membrane"/>
    <property type="evidence" value="ECO:0007669"/>
    <property type="project" value="UniProtKB-SubCell"/>
</dbReference>
<feature type="transmembrane region" description="Helical" evidence="6">
    <location>
        <begin position="188"/>
        <end position="210"/>
    </location>
</feature>
<feature type="transmembrane region" description="Helical" evidence="6">
    <location>
        <begin position="146"/>
        <end position="168"/>
    </location>
</feature>
<dbReference type="WBParaSite" id="MBELARI_LOCUS17422.2">
    <property type="protein sequence ID" value="MBELARI_LOCUS17422.2"/>
    <property type="gene ID" value="MBELARI_LOCUS17422"/>
</dbReference>
<feature type="transmembrane region" description="Helical" evidence="6">
    <location>
        <begin position="53"/>
        <end position="72"/>
    </location>
</feature>
<evidence type="ECO:0000256" key="1">
    <source>
        <dbReference type="ARBA" id="ARBA00004141"/>
    </source>
</evidence>
<dbReference type="Pfam" id="PF03125">
    <property type="entry name" value="Sre"/>
    <property type="match status" value="1"/>
</dbReference>
<protein>
    <submittedName>
        <fullName evidence="8">Gustatory receptor</fullName>
    </submittedName>
</protein>
<dbReference type="PANTHER" id="PTHR47518">
    <property type="entry name" value="SERPENTINE RECEPTOR CLASS EPSILON-13-RELATED"/>
    <property type="match status" value="1"/>
</dbReference>
<dbReference type="Proteomes" id="UP000887575">
    <property type="component" value="Unassembled WGS sequence"/>
</dbReference>
<dbReference type="PANTHER" id="PTHR47518:SF11">
    <property type="entry name" value="SERPENTINE RECEPTOR, CLASS E (EPSILON)-RELATED"/>
    <property type="match status" value="1"/>
</dbReference>
<dbReference type="InterPro" id="IPR004151">
    <property type="entry name" value="7TM_GPCR_serpentine_rcpt_Sre"/>
</dbReference>
<keyword evidence="5 6" id="KW-0472">Membrane</keyword>
<reference evidence="8" key="1">
    <citation type="submission" date="2024-02" db="UniProtKB">
        <authorList>
            <consortium name="WormBaseParasite"/>
        </authorList>
    </citation>
    <scope>IDENTIFICATION</scope>
</reference>
<comment type="subcellular location">
    <subcellularLocation>
        <location evidence="1">Membrane</location>
        <topology evidence="1">Multi-pass membrane protein</topology>
    </subcellularLocation>
</comment>
<evidence type="ECO:0000256" key="6">
    <source>
        <dbReference type="SAM" id="Phobius"/>
    </source>
</evidence>
<feature type="transmembrane region" description="Helical" evidence="6">
    <location>
        <begin position="21"/>
        <end position="41"/>
    </location>
</feature>
<keyword evidence="7" id="KW-1185">Reference proteome</keyword>
<evidence type="ECO:0000313" key="7">
    <source>
        <dbReference type="Proteomes" id="UP000887575"/>
    </source>
</evidence>
<evidence type="ECO:0000313" key="8">
    <source>
        <dbReference type="WBParaSite" id="MBELARI_LOCUS17422.2"/>
    </source>
</evidence>
<dbReference type="AlphaFoldDB" id="A0AAF3J5G8"/>
<organism evidence="7 8">
    <name type="scientific">Mesorhabditis belari</name>
    <dbReference type="NCBI Taxonomy" id="2138241"/>
    <lineage>
        <taxon>Eukaryota</taxon>
        <taxon>Metazoa</taxon>
        <taxon>Ecdysozoa</taxon>
        <taxon>Nematoda</taxon>
        <taxon>Chromadorea</taxon>
        <taxon>Rhabditida</taxon>
        <taxon>Rhabditina</taxon>
        <taxon>Rhabditomorpha</taxon>
        <taxon>Rhabditoidea</taxon>
        <taxon>Rhabditidae</taxon>
        <taxon>Mesorhabditinae</taxon>
        <taxon>Mesorhabditis</taxon>
    </lineage>
</organism>
<name>A0AAF3J5G8_9BILA</name>
<proteinExistence type="inferred from homology"/>
<keyword evidence="3 6" id="KW-0812">Transmembrane</keyword>
<sequence>MKLQMLMFINISAGYEDEMEAIISFSYLLETFIYLLTFLSIPFSHYVSSAARIFHSNTLMIIHTGFYHFYLYGISRFVMIAYEIQPGACEIYQESTETCSLVLQVASFTRAYMITLVNAGLAGVMIERIVATVYFATYEHHFYQPYFIGLILFGIFVSIALAGFFTFAKVSLRSSKLPLDFSFYRRGISNNIEICVSLVTGLIGLLMTWTNERRKRKLHSMGYTLSKKYQLIVNVKSMKILLLYILHTAINNIIYSLLYFCHFTTTSQFFKFTVMMLFCDRQLYEFAKRIFLGKMRRIRRINVEPNRPKEIVDIRVKDVNGKDMYTGANQDDYFTQLKAQWERIP</sequence>
<dbReference type="GO" id="GO:0007606">
    <property type="term" value="P:sensory perception of chemical stimulus"/>
    <property type="evidence" value="ECO:0007669"/>
    <property type="project" value="InterPro"/>
</dbReference>
<comment type="similarity">
    <text evidence="2">Belongs to the nematode receptor-like protein sre family.</text>
</comment>
<evidence type="ECO:0000256" key="5">
    <source>
        <dbReference type="ARBA" id="ARBA00023136"/>
    </source>
</evidence>
<accession>A0AAF3J5G8</accession>
<evidence type="ECO:0000256" key="3">
    <source>
        <dbReference type="ARBA" id="ARBA00022692"/>
    </source>
</evidence>
<evidence type="ECO:0000256" key="2">
    <source>
        <dbReference type="ARBA" id="ARBA00006803"/>
    </source>
</evidence>
<dbReference type="InterPro" id="IPR052854">
    <property type="entry name" value="Serpentine_rcpt_epsilon"/>
</dbReference>
<evidence type="ECO:0000256" key="4">
    <source>
        <dbReference type="ARBA" id="ARBA00022989"/>
    </source>
</evidence>